<protein>
    <submittedName>
        <fullName evidence="1">2'-5' RNA ligase</fullName>
    </submittedName>
</protein>
<proteinExistence type="predicted"/>
<dbReference type="InterPro" id="IPR009097">
    <property type="entry name" value="Cyclic_Pdiesterase"/>
</dbReference>
<dbReference type="Pfam" id="PF13563">
    <property type="entry name" value="2_5_RNA_ligase2"/>
    <property type="match status" value="1"/>
</dbReference>
<gene>
    <name evidence="1" type="ORF">AT727_00600</name>
</gene>
<dbReference type="AlphaFoldDB" id="A0A0W1JPL2"/>
<sequence length="187" mass="20972">MGRYGMSYAINLYFNEEAEQSIMRLWESLALLNLGKCMSCTNGRPHITLAIYNDLDLTKAQEILGTLAQAVPSFELVFLQVGIFPLHKGTIFLTPNLTNDLFQVHGMLHAALAAWQEQGWDYYKPQIWHPHCTLSMETAVEDIPKVLGEILKDFRSIEVMIESIGIVSLDPIEYLGEFPLSGSPSPA</sequence>
<name>A0A0W1JPL2_DESHA</name>
<dbReference type="PANTHER" id="PTHR36039">
    <property type="match status" value="1"/>
</dbReference>
<organism evidence="1 2">
    <name type="scientific">Desulfitobacterium hafniense</name>
    <name type="common">Desulfitobacterium frappieri</name>
    <dbReference type="NCBI Taxonomy" id="49338"/>
    <lineage>
        <taxon>Bacteria</taxon>
        <taxon>Bacillati</taxon>
        <taxon>Bacillota</taxon>
        <taxon>Clostridia</taxon>
        <taxon>Eubacteriales</taxon>
        <taxon>Desulfitobacteriaceae</taxon>
        <taxon>Desulfitobacterium</taxon>
    </lineage>
</organism>
<dbReference type="PANTHER" id="PTHR36039:SF2">
    <property type="entry name" value="RNA LIGASE_CYCLIC NUCLEOTIDE PHOSPHODIESTERASE FAMILY PROTEIN"/>
    <property type="match status" value="1"/>
</dbReference>
<dbReference type="Proteomes" id="UP000054623">
    <property type="component" value="Unassembled WGS sequence"/>
</dbReference>
<reference evidence="1 2" key="1">
    <citation type="submission" date="2015-12" db="EMBL/GenBank/DDBJ databases">
        <title>Draft Genome Sequence of Desulfitobacterium hafniense Strain DH, a Sulfate-reducing Bacterium Isolated from Paddy Soils.</title>
        <authorList>
            <person name="Bao P."/>
            <person name="Zhang X."/>
            <person name="Li G."/>
        </authorList>
    </citation>
    <scope>NUCLEOTIDE SEQUENCE [LARGE SCALE GENOMIC DNA]</scope>
    <source>
        <strain evidence="1 2">DH</strain>
    </source>
</reference>
<comment type="caution">
    <text evidence="1">The sequence shown here is derived from an EMBL/GenBank/DDBJ whole genome shotgun (WGS) entry which is preliminary data.</text>
</comment>
<dbReference type="GO" id="GO:0016874">
    <property type="term" value="F:ligase activity"/>
    <property type="evidence" value="ECO:0007669"/>
    <property type="project" value="UniProtKB-KW"/>
</dbReference>
<evidence type="ECO:0000313" key="1">
    <source>
        <dbReference type="EMBL" id="KTE93488.1"/>
    </source>
</evidence>
<accession>A0A0W1JPL2</accession>
<dbReference type="Gene3D" id="3.90.1140.10">
    <property type="entry name" value="Cyclic phosphodiesterase"/>
    <property type="match status" value="1"/>
</dbReference>
<evidence type="ECO:0000313" key="2">
    <source>
        <dbReference type="Proteomes" id="UP000054623"/>
    </source>
</evidence>
<dbReference type="OrthoDB" id="463286at2"/>
<dbReference type="EMBL" id="LOCK01000001">
    <property type="protein sequence ID" value="KTE93488.1"/>
    <property type="molecule type" value="Genomic_DNA"/>
</dbReference>
<keyword evidence="1" id="KW-0436">Ligase</keyword>
<dbReference type="SUPFAM" id="SSF55144">
    <property type="entry name" value="LigT-like"/>
    <property type="match status" value="1"/>
</dbReference>